<sequence length="369" mass="40845">MSRLALRLLPRTSAAAAPFSSVSPAAAAAAAAAAASFAPKEAAAAGAAALPPKEAAAASASSSAGDPAPAPPQGARKPFGLLKAGLLTAVTAALGATGYVTYAYSVEEVDQMTREFRKSSKNPVPEDLSGFEKYKATAYFEAMKVPVAAIDFYLDARSQIEDQIKGFVEPSSEKLLPDLAPNEQHVFTVVLDLNDTLVHSDWKRERGWKTFKRPGVDAFLEHISKYYEVVVFSDQLSMYVDPIMERLDPKFCVRHRLSRVATKYENGKHYRDLSKLNRNPAQVIYISGHALESCLQPENCLPIKPWKLETDDTQLIDLIPFLDYLAMSRITDIRPVLASFQGRDIPTEFLERSRRLQEQKQQQGRIWRR</sequence>
<evidence type="ECO:0000256" key="2">
    <source>
        <dbReference type="ARBA" id="ARBA00006344"/>
    </source>
</evidence>
<proteinExistence type="inferred from homology"/>
<comment type="similarity">
    <text evidence="2 12">Belongs to the TIM50 family.</text>
</comment>
<dbReference type="Pfam" id="PF03031">
    <property type="entry name" value="NIF"/>
    <property type="match status" value="1"/>
</dbReference>
<evidence type="ECO:0000313" key="14">
    <source>
        <dbReference type="EMBL" id="KAK1666926.1"/>
    </source>
</evidence>
<comment type="subcellular location">
    <subcellularLocation>
        <location evidence="1 12">Mitochondrion inner membrane</location>
        <topology evidence="1 12">Single-pass membrane protein</topology>
    </subcellularLocation>
</comment>
<keyword evidence="5" id="KW-0999">Mitochondrion inner membrane</keyword>
<evidence type="ECO:0000256" key="11">
    <source>
        <dbReference type="ARBA" id="ARBA00023136"/>
    </source>
</evidence>
<dbReference type="InterPro" id="IPR004274">
    <property type="entry name" value="FCP1_dom"/>
</dbReference>
<keyword evidence="4" id="KW-0812">Transmembrane</keyword>
<keyword evidence="7 12" id="KW-0809">Transit peptide</keyword>
<protein>
    <recommendedName>
        <fullName evidence="12">Mitochondrial import inner membrane translocase subunit TIM50</fullName>
    </recommendedName>
</protein>
<evidence type="ECO:0000256" key="10">
    <source>
        <dbReference type="ARBA" id="ARBA00023128"/>
    </source>
</evidence>
<feature type="domain" description="FCP1 homology" evidence="13">
    <location>
        <begin position="182"/>
        <end position="325"/>
    </location>
</feature>
<evidence type="ECO:0000256" key="12">
    <source>
        <dbReference type="RuleBase" id="RU365079"/>
    </source>
</evidence>
<dbReference type="GO" id="GO:0005744">
    <property type="term" value="C:TIM23 mitochondrial import inner membrane translocase complex"/>
    <property type="evidence" value="ECO:0007669"/>
    <property type="project" value="UniProtKB-UniRule"/>
</dbReference>
<evidence type="ECO:0000256" key="4">
    <source>
        <dbReference type="ARBA" id="ARBA00022692"/>
    </source>
</evidence>
<keyword evidence="3 12" id="KW-0813">Transport</keyword>
<organism evidence="14 15">
    <name type="scientific">Lolium multiflorum</name>
    <name type="common">Italian ryegrass</name>
    <name type="synonym">Lolium perenne subsp. multiflorum</name>
    <dbReference type="NCBI Taxonomy" id="4521"/>
    <lineage>
        <taxon>Eukaryota</taxon>
        <taxon>Viridiplantae</taxon>
        <taxon>Streptophyta</taxon>
        <taxon>Embryophyta</taxon>
        <taxon>Tracheophyta</taxon>
        <taxon>Spermatophyta</taxon>
        <taxon>Magnoliopsida</taxon>
        <taxon>Liliopsida</taxon>
        <taxon>Poales</taxon>
        <taxon>Poaceae</taxon>
        <taxon>BOP clade</taxon>
        <taxon>Pooideae</taxon>
        <taxon>Poodae</taxon>
        <taxon>Poeae</taxon>
        <taxon>Poeae Chloroplast Group 2 (Poeae type)</taxon>
        <taxon>Loliodinae</taxon>
        <taxon>Loliinae</taxon>
        <taxon>Lolium</taxon>
    </lineage>
</organism>
<reference evidence="14" key="1">
    <citation type="submission" date="2023-07" db="EMBL/GenBank/DDBJ databases">
        <title>A chromosome-level genome assembly of Lolium multiflorum.</title>
        <authorList>
            <person name="Chen Y."/>
            <person name="Copetti D."/>
            <person name="Kolliker R."/>
            <person name="Studer B."/>
        </authorList>
    </citation>
    <scope>NUCLEOTIDE SEQUENCE</scope>
    <source>
        <strain evidence="14">02402/16</strain>
        <tissue evidence="14">Leaf</tissue>
    </source>
</reference>
<dbReference type="CDD" id="cd07521">
    <property type="entry name" value="HAD_FCP1-like"/>
    <property type="match status" value="1"/>
</dbReference>
<dbReference type="Proteomes" id="UP001231189">
    <property type="component" value="Unassembled WGS sequence"/>
</dbReference>
<accession>A0AAD8WLY7</accession>
<keyword evidence="8" id="KW-1133">Transmembrane helix</keyword>
<evidence type="ECO:0000256" key="8">
    <source>
        <dbReference type="ARBA" id="ARBA00022989"/>
    </source>
</evidence>
<evidence type="ECO:0000313" key="15">
    <source>
        <dbReference type="Proteomes" id="UP001231189"/>
    </source>
</evidence>
<dbReference type="Gene3D" id="3.40.50.1000">
    <property type="entry name" value="HAD superfamily/HAD-like"/>
    <property type="match status" value="1"/>
</dbReference>
<gene>
    <name evidence="14" type="ORF">QYE76_055085</name>
</gene>
<dbReference type="SMART" id="SM00577">
    <property type="entry name" value="CPDc"/>
    <property type="match status" value="1"/>
</dbReference>
<evidence type="ECO:0000256" key="9">
    <source>
        <dbReference type="ARBA" id="ARBA00023010"/>
    </source>
</evidence>
<keyword evidence="9 12" id="KW-0811">Translocation</keyword>
<evidence type="ECO:0000256" key="1">
    <source>
        <dbReference type="ARBA" id="ARBA00004434"/>
    </source>
</evidence>
<evidence type="ECO:0000259" key="13">
    <source>
        <dbReference type="PROSITE" id="PS50969"/>
    </source>
</evidence>
<keyword evidence="15" id="KW-1185">Reference proteome</keyword>
<dbReference type="PANTHER" id="PTHR12210">
    <property type="entry name" value="DULLARD PROTEIN PHOSPHATASE"/>
    <property type="match status" value="1"/>
</dbReference>
<dbReference type="GO" id="GO:0015031">
    <property type="term" value="P:protein transport"/>
    <property type="evidence" value="ECO:0007669"/>
    <property type="project" value="UniProtKB-KW"/>
</dbReference>
<comment type="function">
    <text evidence="12">Essential component of the TIM23 complex, a complex that mediates the translocation of transit peptide-containing proteins across the mitochondrial inner membrane.</text>
</comment>
<keyword evidence="10 12" id="KW-0496">Mitochondrion</keyword>
<dbReference type="InterPro" id="IPR050365">
    <property type="entry name" value="TIM50"/>
</dbReference>
<keyword evidence="11" id="KW-0472">Membrane</keyword>
<comment type="caution">
    <text evidence="14">The sequence shown here is derived from an EMBL/GenBank/DDBJ whole genome shotgun (WGS) entry which is preliminary data.</text>
</comment>
<evidence type="ECO:0000256" key="3">
    <source>
        <dbReference type="ARBA" id="ARBA00022448"/>
    </source>
</evidence>
<dbReference type="InterPro" id="IPR023214">
    <property type="entry name" value="HAD_sf"/>
</dbReference>
<name>A0AAD8WLY7_LOLMU</name>
<dbReference type="SUPFAM" id="SSF56784">
    <property type="entry name" value="HAD-like"/>
    <property type="match status" value="1"/>
</dbReference>
<evidence type="ECO:0000256" key="7">
    <source>
        <dbReference type="ARBA" id="ARBA00022946"/>
    </source>
</evidence>
<dbReference type="InterPro" id="IPR036412">
    <property type="entry name" value="HAD-like_sf"/>
</dbReference>
<comment type="subunit">
    <text evidence="12">Component of the TIM23 complex.</text>
</comment>
<dbReference type="FunFam" id="3.40.50.1000:FF:000019">
    <property type="entry name" value="Mitochondrial import inner membrane translocase subunit TIM50"/>
    <property type="match status" value="1"/>
</dbReference>
<keyword evidence="6 12" id="KW-0653">Protein transport</keyword>
<dbReference type="AlphaFoldDB" id="A0AAD8WLY7"/>
<dbReference type="PROSITE" id="PS50969">
    <property type="entry name" value="FCP1"/>
    <property type="match status" value="1"/>
</dbReference>
<evidence type="ECO:0000256" key="6">
    <source>
        <dbReference type="ARBA" id="ARBA00022927"/>
    </source>
</evidence>
<evidence type="ECO:0000256" key="5">
    <source>
        <dbReference type="ARBA" id="ARBA00022792"/>
    </source>
</evidence>
<dbReference type="EMBL" id="JAUUTY010000003">
    <property type="protein sequence ID" value="KAK1666926.1"/>
    <property type="molecule type" value="Genomic_DNA"/>
</dbReference>